<keyword evidence="2" id="KW-1185">Reference proteome</keyword>
<dbReference type="OrthoDB" id="2385582at2759"/>
<evidence type="ECO:0000313" key="2">
    <source>
        <dbReference type="Proteomes" id="UP000646827"/>
    </source>
</evidence>
<reference evidence="1 2" key="1">
    <citation type="submission" date="2020-12" db="EMBL/GenBank/DDBJ databases">
        <title>Metabolic potential, ecology and presence of endohyphal bacteria is reflected in genomic diversity of Mucoromycotina.</title>
        <authorList>
            <person name="Muszewska A."/>
            <person name="Okrasinska A."/>
            <person name="Steczkiewicz K."/>
            <person name="Drgas O."/>
            <person name="Orlowska M."/>
            <person name="Perlinska-Lenart U."/>
            <person name="Aleksandrzak-Piekarczyk T."/>
            <person name="Szatraj K."/>
            <person name="Zielenkiewicz U."/>
            <person name="Pilsyk S."/>
            <person name="Malc E."/>
            <person name="Mieczkowski P."/>
            <person name="Kruszewska J.S."/>
            <person name="Biernat P."/>
            <person name="Pawlowska J."/>
        </authorList>
    </citation>
    <scope>NUCLEOTIDE SEQUENCE [LARGE SCALE GENOMIC DNA]</scope>
    <source>
        <strain evidence="1 2">CBS 142.35</strain>
    </source>
</reference>
<comment type="caution">
    <text evidence="1">The sequence shown here is derived from an EMBL/GenBank/DDBJ whole genome shotgun (WGS) entry which is preliminary data.</text>
</comment>
<organism evidence="1 2">
    <name type="scientific">Circinella minor</name>
    <dbReference type="NCBI Taxonomy" id="1195481"/>
    <lineage>
        <taxon>Eukaryota</taxon>
        <taxon>Fungi</taxon>
        <taxon>Fungi incertae sedis</taxon>
        <taxon>Mucoromycota</taxon>
        <taxon>Mucoromycotina</taxon>
        <taxon>Mucoromycetes</taxon>
        <taxon>Mucorales</taxon>
        <taxon>Lichtheimiaceae</taxon>
        <taxon>Circinella</taxon>
    </lineage>
</organism>
<dbReference type="EMBL" id="JAEPRB010000291">
    <property type="protein sequence ID" value="KAG2217542.1"/>
    <property type="molecule type" value="Genomic_DNA"/>
</dbReference>
<accession>A0A8H7RWJ0</accession>
<protein>
    <submittedName>
        <fullName evidence="1">Uncharacterized protein</fullName>
    </submittedName>
</protein>
<proteinExistence type="predicted"/>
<evidence type="ECO:0000313" key="1">
    <source>
        <dbReference type="EMBL" id="KAG2217542.1"/>
    </source>
</evidence>
<sequence>MTDENKWTLSCSGRKVEDVLYMYGVTLNYEHVFTNAEIDEIKIWKQKGYPVPEENCLNYLNQYKKIKNATEARKKIFETQEWDKEFGRKIYRDLDWIRHSYYTMVRELERGGVNDHTDSETWLLSHIWTSVDHCFEDMDLHVLGGENASTGSSSRKNKKHVLQREEKLERKKMGRRLDLILRIKKLELGGGEARKEIEDNDPKLLSEKDLKLPKALKDMMMIIKKEKGNLEDVRVAGLLQYGLKMTSITLDVPEKYVHRITRTRNVHVPYTFEDLPNFREVLYMALSNKAIVVDTLNALSTSVQNENEVDDDLCAVMMPPEDETYQVPDTFSSQ</sequence>
<dbReference type="Proteomes" id="UP000646827">
    <property type="component" value="Unassembled WGS sequence"/>
</dbReference>
<dbReference type="AlphaFoldDB" id="A0A8H7RWJ0"/>
<name>A0A8H7RWJ0_9FUNG</name>
<gene>
    <name evidence="1" type="ORF">INT45_009967</name>
</gene>